<evidence type="ECO:0000313" key="1">
    <source>
        <dbReference type="EMBL" id="SDF17101.1"/>
    </source>
</evidence>
<protein>
    <recommendedName>
        <fullName evidence="3">Pyridoxamine 5'-phosphate oxidase family protein</fullName>
    </recommendedName>
</protein>
<dbReference type="PANTHER" id="PTHR34071:SF2">
    <property type="entry name" value="FLAVIN-NUCLEOTIDE-BINDING PROTEIN"/>
    <property type="match status" value="1"/>
</dbReference>
<reference evidence="2" key="1">
    <citation type="submission" date="2016-10" db="EMBL/GenBank/DDBJ databases">
        <authorList>
            <person name="Varghese N."/>
            <person name="Submissions S."/>
        </authorList>
    </citation>
    <scope>NUCLEOTIDE SEQUENCE [LARGE SCALE GENOMIC DNA]</scope>
    <source>
        <strain evidence="2">KHC7</strain>
    </source>
</reference>
<dbReference type="RefSeq" id="WP_092152642.1">
    <property type="nucleotide sequence ID" value="NZ_FNBX01000002.1"/>
</dbReference>
<dbReference type="Proteomes" id="UP000199355">
    <property type="component" value="Unassembled WGS sequence"/>
</dbReference>
<evidence type="ECO:0008006" key="3">
    <source>
        <dbReference type="Google" id="ProtNLM"/>
    </source>
</evidence>
<organism evidence="1 2">
    <name type="scientific">Desulfovibrio legallii</name>
    <dbReference type="NCBI Taxonomy" id="571438"/>
    <lineage>
        <taxon>Bacteria</taxon>
        <taxon>Pseudomonadati</taxon>
        <taxon>Thermodesulfobacteriota</taxon>
        <taxon>Desulfovibrionia</taxon>
        <taxon>Desulfovibrionales</taxon>
        <taxon>Desulfovibrionaceae</taxon>
        <taxon>Desulfovibrio</taxon>
    </lineage>
</organism>
<dbReference type="OrthoDB" id="9794935at2"/>
<gene>
    <name evidence="1" type="ORF">SAMN05192586_102100</name>
</gene>
<sequence>MPPCPFPPLRRPGKALDEAEALDILRRASVATLACLSPTGYPYAVPLNFVFAEPAAVYFHCAAEGHKVEALRSEARVSLAVVGHAQVQPERFTTSYASVVVFGRAALVTGAEERRRALMALVAKYAPDFYEKGRAYVEGYRKPLAVWRVDVARLTGKRGGAA</sequence>
<dbReference type="InterPro" id="IPR012349">
    <property type="entry name" value="Split_barrel_FMN-bd"/>
</dbReference>
<accession>A0A1G7IWP2</accession>
<evidence type="ECO:0000313" key="2">
    <source>
        <dbReference type="Proteomes" id="UP000199355"/>
    </source>
</evidence>
<keyword evidence="2" id="KW-1185">Reference proteome</keyword>
<dbReference type="Gene3D" id="2.30.110.10">
    <property type="entry name" value="Electron Transport, Fmn-binding Protein, Chain A"/>
    <property type="match status" value="1"/>
</dbReference>
<dbReference type="Pfam" id="PF12900">
    <property type="entry name" value="Pyridox_ox_2"/>
    <property type="match status" value="1"/>
</dbReference>
<dbReference type="EMBL" id="FNBX01000002">
    <property type="protein sequence ID" value="SDF17101.1"/>
    <property type="molecule type" value="Genomic_DNA"/>
</dbReference>
<dbReference type="STRING" id="571438.SAMN05192586_102100"/>
<dbReference type="PANTHER" id="PTHR34071">
    <property type="entry name" value="5-NITROIMIDAZOLE ANTIBIOTICS RESISTANCE PROTEIN, NIMA-FAMILY-RELATED PROTEIN-RELATED"/>
    <property type="match status" value="1"/>
</dbReference>
<dbReference type="AlphaFoldDB" id="A0A1G7IWP2"/>
<dbReference type="InterPro" id="IPR024747">
    <property type="entry name" value="Pyridox_Oxase-rel"/>
</dbReference>
<proteinExistence type="predicted"/>
<name>A0A1G7IWP2_9BACT</name>
<dbReference type="SUPFAM" id="SSF50475">
    <property type="entry name" value="FMN-binding split barrel"/>
    <property type="match status" value="1"/>
</dbReference>